<dbReference type="Pfam" id="PF13853">
    <property type="entry name" value="7tm_4"/>
    <property type="match status" value="1"/>
</dbReference>
<dbReference type="InterPro" id="IPR000276">
    <property type="entry name" value="GPCR_Rhodpsn"/>
</dbReference>
<dbReference type="Gene3D" id="1.20.1070.10">
    <property type="entry name" value="Rhodopsin 7-helix transmembrane proteins"/>
    <property type="match status" value="1"/>
</dbReference>
<dbReference type="InterPro" id="IPR000725">
    <property type="entry name" value="Olfact_rcpt"/>
</dbReference>
<evidence type="ECO:0000256" key="5">
    <source>
        <dbReference type="ARBA" id="ARBA00023224"/>
    </source>
</evidence>
<keyword evidence="9" id="KW-1185">Reference proteome</keyword>
<dbReference type="GO" id="GO:0004930">
    <property type="term" value="F:G protein-coupled receptor activity"/>
    <property type="evidence" value="ECO:0007669"/>
    <property type="project" value="InterPro"/>
</dbReference>
<evidence type="ECO:0000256" key="2">
    <source>
        <dbReference type="ARBA" id="ARBA00022692"/>
    </source>
</evidence>
<protein>
    <recommendedName>
        <fullName evidence="7">G-protein coupled receptors family 1 profile domain-containing protein</fullName>
    </recommendedName>
</protein>
<dbReference type="SUPFAM" id="SSF81321">
    <property type="entry name" value="Family A G protein-coupled receptor-like"/>
    <property type="match status" value="1"/>
</dbReference>
<evidence type="ECO:0000313" key="9">
    <source>
        <dbReference type="Proteomes" id="UP000694545"/>
    </source>
</evidence>
<evidence type="ECO:0000259" key="7">
    <source>
        <dbReference type="PROSITE" id="PS50262"/>
    </source>
</evidence>
<dbReference type="InterPro" id="IPR017452">
    <property type="entry name" value="GPCR_Rhodpsn_7TM"/>
</dbReference>
<keyword evidence="3 6" id="KW-1133">Transmembrane helix</keyword>
<organism evidence="8 9">
    <name type="scientific">Varanus komodoensis</name>
    <name type="common">Komodo dragon</name>
    <dbReference type="NCBI Taxonomy" id="61221"/>
    <lineage>
        <taxon>Eukaryota</taxon>
        <taxon>Metazoa</taxon>
        <taxon>Chordata</taxon>
        <taxon>Craniata</taxon>
        <taxon>Vertebrata</taxon>
        <taxon>Euteleostomi</taxon>
        <taxon>Lepidosauria</taxon>
        <taxon>Squamata</taxon>
        <taxon>Bifurcata</taxon>
        <taxon>Unidentata</taxon>
        <taxon>Episquamata</taxon>
        <taxon>Toxicofera</taxon>
        <taxon>Anguimorpha</taxon>
        <taxon>Paleoanguimorpha</taxon>
        <taxon>Varanoidea</taxon>
        <taxon>Varanidae</taxon>
        <taxon>Varanus</taxon>
    </lineage>
</organism>
<keyword evidence="2 6" id="KW-0812">Transmembrane</keyword>
<evidence type="ECO:0000313" key="8">
    <source>
        <dbReference type="Ensembl" id="ENSVKKP00000016361.1"/>
    </source>
</evidence>
<dbReference type="OMA" id="TIDYKMS"/>
<dbReference type="GO" id="GO:0016020">
    <property type="term" value="C:membrane"/>
    <property type="evidence" value="ECO:0007669"/>
    <property type="project" value="UniProtKB-SubCell"/>
</dbReference>
<reference evidence="8" key="1">
    <citation type="submission" date="2025-08" db="UniProtKB">
        <authorList>
            <consortium name="Ensembl"/>
        </authorList>
    </citation>
    <scope>IDENTIFICATION</scope>
</reference>
<dbReference type="PRINTS" id="PR00237">
    <property type="entry name" value="GPCRRHODOPSN"/>
</dbReference>
<dbReference type="GO" id="GO:0004984">
    <property type="term" value="F:olfactory receptor activity"/>
    <property type="evidence" value="ECO:0007669"/>
    <property type="project" value="InterPro"/>
</dbReference>
<comment type="subcellular location">
    <subcellularLocation>
        <location evidence="1">Membrane</location>
        <topology evidence="1">Multi-pass membrane protein</topology>
    </subcellularLocation>
</comment>
<proteinExistence type="predicted"/>
<name>A0A8D2L460_VARKO</name>
<reference evidence="8" key="2">
    <citation type="submission" date="2025-09" db="UniProtKB">
        <authorList>
            <consortium name="Ensembl"/>
        </authorList>
    </citation>
    <scope>IDENTIFICATION</scope>
</reference>
<feature type="transmembrane region" description="Helical" evidence="6">
    <location>
        <begin position="47"/>
        <end position="73"/>
    </location>
</feature>
<evidence type="ECO:0000256" key="3">
    <source>
        <dbReference type="ARBA" id="ARBA00022989"/>
    </source>
</evidence>
<evidence type="ECO:0000256" key="6">
    <source>
        <dbReference type="SAM" id="Phobius"/>
    </source>
</evidence>
<keyword evidence="5" id="KW-0807">Transducer</keyword>
<evidence type="ECO:0000256" key="1">
    <source>
        <dbReference type="ARBA" id="ARBA00004141"/>
    </source>
</evidence>
<feature type="domain" description="G-protein coupled receptors family 1 profile" evidence="7">
    <location>
        <begin position="63"/>
        <end position="136"/>
    </location>
</feature>
<dbReference type="PANTHER" id="PTHR48001">
    <property type="entry name" value="OLFACTORY RECEPTOR"/>
    <property type="match status" value="1"/>
</dbReference>
<dbReference type="AlphaFoldDB" id="A0A8D2L460"/>
<accession>A0A8D2L460</accession>
<keyword evidence="4 6" id="KW-0472">Membrane</keyword>
<evidence type="ECO:0000256" key="4">
    <source>
        <dbReference type="ARBA" id="ARBA00023136"/>
    </source>
</evidence>
<dbReference type="PROSITE" id="PS50262">
    <property type="entry name" value="G_PROTEIN_RECEP_F1_2"/>
    <property type="match status" value="1"/>
</dbReference>
<dbReference type="Proteomes" id="UP000694545">
    <property type="component" value="Unplaced"/>
</dbReference>
<sequence>MSPWHTVFFVFPPTDAIEPTIDYKMSNNASFSEFLLLSFSDVHKLQILHFLMFLVLYLVAVSGNLLIIAAVAFDHHLNSPMYFFLMNLAMQDLDICYISTTVPKSISTYLTNNKQISFTGCDPSITVAHILLLNNY</sequence>
<dbReference type="Ensembl" id="ENSVKKT00000016758.1">
    <property type="protein sequence ID" value="ENSVKKP00000016361.1"/>
    <property type="gene ID" value="ENSVKKG00000011165.1"/>
</dbReference>